<reference evidence="2" key="3">
    <citation type="submission" date="2020-12" db="UniProtKB">
        <authorList>
            <consortium name="EnsemblPlants"/>
        </authorList>
    </citation>
    <scope>IDENTIFICATION</scope>
</reference>
<dbReference type="Gramene" id="Pp3c19_19940V3.1">
    <property type="protein sequence ID" value="PAC:32939979.CDS.1"/>
    <property type="gene ID" value="Pp3c19_19940"/>
</dbReference>
<dbReference type="EnsemblPlants" id="Pp3c19_19940V3.2">
    <property type="protein sequence ID" value="PAC:32939980.CDS.1"/>
    <property type="gene ID" value="Pp3c19_19940"/>
</dbReference>
<organism evidence="1">
    <name type="scientific">Physcomitrium patens</name>
    <name type="common">Spreading-leaved earth moss</name>
    <name type="synonym">Physcomitrella patens</name>
    <dbReference type="NCBI Taxonomy" id="3218"/>
    <lineage>
        <taxon>Eukaryota</taxon>
        <taxon>Viridiplantae</taxon>
        <taxon>Streptophyta</taxon>
        <taxon>Embryophyta</taxon>
        <taxon>Bryophyta</taxon>
        <taxon>Bryophytina</taxon>
        <taxon>Bryopsida</taxon>
        <taxon>Funariidae</taxon>
        <taxon>Funariales</taxon>
        <taxon>Funariaceae</taxon>
        <taxon>Physcomitrium</taxon>
    </lineage>
</organism>
<evidence type="ECO:0000313" key="1">
    <source>
        <dbReference type="EMBL" id="PNR34530.1"/>
    </source>
</evidence>
<gene>
    <name evidence="1" type="ORF">PHYPA_024347</name>
</gene>
<evidence type="ECO:0000313" key="2">
    <source>
        <dbReference type="EnsemblPlants" id="PAC:32939979.CDS.1"/>
    </source>
</evidence>
<reference evidence="1 3" key="2">
    <citation type="journal article" date="2018" name="Plant J.">
        <title>The Physcomitrella patens chromosome-scale assembly reveals moss genome structure and evolution.</title>
        <authorList>
            <person name="Lang D."/>
            <person name="Ullrich K.K."/>
            <person name="Murat F."/>
            <person name="Fuchs J."/>
            <person name="Jenkins J."/>
            <person name="Haas F.B."/>
            <person name="Piednoel M."/>
            <person name="Gundlach H."/>
            <person name="Van Bel M."/>
            <person name="Meyberg R."/>
            <person name="Vives C."/>
            <person name="Morata J."/>
            <person name="Symeonidi A."/>
            <person name="Hiss M."/>
            <person name="Muchero W."/>
            <person name="Kamisugi Y."/>
            <person name="Saleh O."/>
            <person name="Blanc G."/>
            <person name="Decker E.L."/>
            <person name="van Gessel N."/>
            <person name="Grimwood J."/>
            <person name="Hayes R.D."/>
            <person name="Graham S.W."/>
            <person name="Gunter L.E."/>
            <person name="McDaniel S.F."/>
            <person name="Hoernstein S.N.W."/>
            <person name="Larsson A."/>
            <person name="Li F.W."/>
            <person name="Perroud P.F."/>
            <person name="Phillips J."/>
            <person name="Ranjan P."/>
            <person name="Rokshar D.S."/>
            <person name="Rothfels C.J."/>
            <person name="Schneider L."/>
            <person name="Shu S."/>
            <person name="Stevenson D.W."/>
            <person name="Thummler F."/>
            <person name="Tillich M."/>
            <person name="Villarreal Aguilar J.C."/>
            <person name="Widiez T."/>
            <person name="Wong G.K."/>
            <person name="Wymore A."/>
            <person name="Zhang Y."/>
            <person name="Zimmer A.D."/>
            <person name="Quatrano R.S."/>
            <person name="Mayer K.F.X."/>
            <person name="Goodstein D."/>
            <person name="Casacuberta J.M."/>
            <person name="Vandepoele K."/>
            <person name="Reski R."/>
            <person name="Cuming A.C."/>
            <person name="Tuskan G.A."/>
            <person name="Maumus F."/>
            <person name="Salse J."/>
            <person name="Schmutz J."/>
            <person name="Rensing S.A."/>
        </authorList>
    </citation>
    <scope>NUCLEOTIDE SEQUENCE [LARGE SCALE GENOMIC DNA]</scope>
    <source>
        <strain evidence="2 3">cv. Gransden 2004</strain>
    </source>
</reference>
<keyword evidence="3" id="KW-1185">Reference proteome</keyword>
<protein>
    <submittedName>
        <fullName evidence="1 2">Uncharacterized protein</fullName>
    </submittedName>
</protein>
<reference evidence="1 3" key="1">
    <citation type="journal article" date="2008" name="Science">
        <title>The Physcomitrella genome reveals evolutionary insights into the conquest of land by plants.</title>
        <authorList>
            <person name="Rensing S."/>
            <person name="Lang D."/>
            <person name="Zimmer A."/>
            <person name="Terry A."/>
            <person name="Salamov A."/>
            <person name="Shapiro H."/>
            <person name="Nishiyama T."/>
            <person name="Perroud P.-F."/>
            <person name="Lindquist E."/>
            <person name="Kamisugi Y."/>
            <person name="Tanahashi T."/>
            <person name="Sakakibara K."/>
            <person name="Fujita T."/>
            <person name="Oishi K."/>
            <person name="Shin-I T."/>
            <person name="Kuroki Y."/>
            <person name="Toyoda A."/>
            <person name="Suzuki Y."/>
            <person name="Hashimoto A."/>
            <person name="Yamaguchi K."/>
            <person name="Sugano A."/>
            <person name="Kohara Y."/>
            <person name="Fujiyama A."/>
            <person name="Anterola A."/>
            <person name="Aoki S."/>
            <person name="Ashton N."/>
            <person name="Barbazuk W.B."/>
            <person name="Barker E."/>
            <person name="Bennetzen J."/>
            <person name="Bezanilla M."/>
            <person name="Blankenship R."/>
            <person name="Cho S.H."/>
            <person name="Dutcher S."/>
            <person name="Estelle M."/>
            <person name="Fawcett J.A."/>
            <person name="Gundlach H."/>
            <person name="Hanada K."/>
            <person name="Heyl A."/>
            <person name="Hicks K.A."/>
            <person name="Hugh J."/>
            <person name="Lohr M."/>
            <person name="Mayer K."/>
            <person name="Melkozernov A."/>
            <person name="Murata T."/>
            <person name="Nelson D."/>
            <person name="Pils B."/>
            <person name="Prigge M."/>
            <person name="Reiss B."/>
            <person name="Renner T."/>
            <person name="Rombauts S."/>
            <person name="Rushton P."/>
            <person name="Sanderfoot A."/>
            <person name="Schween G."/>
            <person name="Shiu S.-H."/>
            <person name="Stueber K."/>
            <person name="Theodoulou F.L."/>
            <person name="Tu H."/>
            <person name="Van de Peer Y."/>
            <person name="Verrier P.J."/>
            <person name="Waters E."/>
            <person name="Wood A."/>
            <person name="Yang L."/>
            <person name="Cove D."/>
            <person name="Cuming A."/>
            <person name="Hasebe M."/>
            <person name="Lucas S."/>
            <person name="Mishler D.B."/>
            <person name="Reski R."/>
            <person name="Grigoriev I."/>
            <person name="Quatrano R.S."/>
            <person name="Boore J.L."/>
        </authorList>
    </citation>
    <scope>NUCLEOTIDE SEQUENCE [LARGE SCALE GENOMIC DNA]</scope>
    <source>
        <strain evidence="2 3">cv. Gransden 2004</strain>
    </source>
</reference>
<dbReference type="InParanoid" id="A9U4J9"/>
<dbReference type="Gramene" id="Pp3c19_19940V3.2">
    <property type="protein sequence ID" value="PAC:32939980.CDS.1"/>
    <property type="gene ID" value="Pp3c19_19940"/>
</dbReference>
<accession>A9U4J9</accession>
<dbReference type="EMBL" id="ABEU02000019">
    <property type="protein sequence ID" value="PNR34530.1"/>
    <property type="molecule type" value="Genomic_DNA"/>
</dbReference>
<sequence>MMLQRECVSLGGAGLEWPAAAQTTDYESSGRHASFESASLFENSFYRGVPESLCTGFQDHVFSPSTPDFSAELDPHVCKEWPCPRCNKPRATQNPSKPYRAASVLPVRPLPQLLKRWTYFLKRSA</sequence>
<evidence type="ECO:0000313" key="3">
    <source>
        <dbReference type="Proteomes" id="UP000006727"/>
    </source>
</evidence>
<dbReference type="EnsemblPlants" id="Pp3c19_19940V3.1">
    <property type="protein sequence ID" value="PAC:32939979.CDS.1"/>
    <property type="gene ID" value="Pp3c19_19940"/>
</dbReference>
<dbReference type="Proteomes" id="UP000006727">
    <property type="component" value="Chromosome 19"/>
</dbReference>
<name>A9U4J9_PHYPA</name>
<proteinExistence type="predicted"/>
<dbReference type="AlphaFoldDB" id="A9U4J9"/>